<evidence type="ECO:0000256" key="5">
    <source>
        <dbReference type="ARBA" id="ARBA00018400"/>
    </source>
</evidence>
<feature type="compositionally biased region" description="Low complexity" evidence="8">
    <location>
        <begin position="87"/>
        <end position="96"/>
    </location>
</feature>
<accession>A0A9P5JW24</accession>
<comment type="similarity">
    <text evidence="3">Belongs to the YAE1 family.</text>
</comment>
<dbReference type="GO" id="GO:0005737">
    <property type="term" value="C:cytoplasm"/>
    <property type="evidence" value="ECO:0007669"/>
    <property type="project" value="UniProtKB-SubCell"/>
</dbReference>
<keyword evidence="11" id="KW-1185">Reference proteome</keyword>
<name>A0A9P5JW24_9AGAM</name>
<evidence type="ECO:0000256" key="6">
    <source>
        <dbReference type="ARBA" id="ARBA00022490"/>
    </source>
</evidence>
<evidence type="ECO:0000256" key="7">
    <source>
        <dbReference type="ARBA" id="ARBA00023242"/>
    </source>
</evidence>
<evidence type="ECO:0000313" key="10">
    <source>
        <dbReference type="EMBL" id="KAF8467562.1"/>
    </source>
</evidence>
<evidence type="ECO:0000256" key="4">
    <source>
        <dbReference type="ARBA" id="ARBA00017286"/>
    </source>
</evidence>
<evidence type="ECO:0000259" key="9">
    <source>
        <dbReference type="Pfam" id="PF09811"/>
    </source>
</evidence>
<evidence type="ECO:0000256" key="1">
    <source>
        <dbReference type="ARBA" id="ARBA00004123"/>
    </source>
</evidence>
<sequence length="194" mass="20772">MQDIDESPWDDTPSAGTTHVEAEWTKLSSSFQNAGYRDGITAGKESALQEGFDAGFAQTGAPLGRELGLLRGLASALLHHHLSRVAQQRQQQQQQQEEPGSGPTSAVREIVDALAAVRFADIAPPAPEEAGHTHCTVSEDVKSEVGEEGEEASPRSAGLGSAVTTIDDVRAFRVKLETLLRESGLKIDLNLEIF</sequence>
<dbReference type="Pfam" id="PF09811">
    <property type="entry name" value="Yae1_N"/>
    <property type="match status" value="1"/>
</dbReference>
<keyword evidence="6" id="KW-0963">Cytoplasm</keyword>
<feature type="region of interest" description="Disordered" evidence="8">
    <location>
        <begin position="84"/>
        <end position="105"/>
    </location>
</feature>
<dbReference type="InterPro" id="IPR019191">
    <property type="entry name" value="Essential_protein_Yae1_N"/>
</dbReference>
<reference evidence="10" key="2">
    <citation type="journal article" date="2020" name="Nat. Commun.">
        <title>Large-scale genome sequencing of mycorrhizal fungi provides insights into the early evolution of symbiotic traits.</title>
        <authorList>
            <person name="Miyauchi S."/>
            <person name="Kiss E."/>
            <person name="Kuo A."/>
            <person name="Drula E."/>
            <person name="Kohler A."/>
            <person name="Sanchez-Garcia M."/>
            <person name="Morin E."/>
            <person name="Andreopoulos B."/>
            <person name="Barry K.W."/>
            <person name="Bonito G."/>
            <person name="Buee M."/>
            <person name="Carver A."/>
            <person name="Chen C."/>
            <person name="Cichocki N."/>
            <person name="Clum A."/>
            <person name="Culley D."/>
            <person name="Crous P.W."/>
            <person name="Fauchery L."/>
            <person name="Girlanda M."/>
            <person name="Hayes R.D."/>
            <person name="Keri Z."/>
            <person name="LaButti K."/>
            <person name="Lipzen A."/>
            <person name="Lombard V."/>
            <person name="Magnuson J."/>
            <person name="Maillard F."/>
            <person name="Murat C."/>
            <person name="Nolan M."/>
            <person name="Ohm R.A."/>
            <person name="Pangilinan J."/>
            <person name="Pereira M.F."/>
            <person name="Perotto S."/>
            <person name="Peter M."/>
            <person name="Pfister S."/>
            <person name="Riley R."/>
            <person name="Sitrit Y."/>
            <person name="Stielow J.B."/>
            <person name="Szollosi G."/>
            <person name="Zifcakova L."/>
            <person name="Stursova M."/>
            <person name="Spatafora J.W."/>
            <person name="Tedersoo L."/>
            <person name="Vaario L.M."/>
            <person name="Yamada A."/>
            <person name="Yan M."/>
            <person name="Wang P."/>
            <person name="Xu J."/>
            <person name="Bruns T."/>
            <person name="Baldrian P."/>
            <person name="Vilgalys R."/>
            <person name="Dunand C."/>
            <person name="Henrissat B."/>
            <person name="Grigoriev I.V."/>
            <person name="Hibbett D."/>
            <person name="Nagy L.G."/>
            <person name="Martin F.M."/>
        </authorList>
    </citation>
    <scope>NUCLEOTIDE SEQUENCE</scope>
    <source>
        <strain evidence="10">Prilba</strain>
    </source>
</reference>
<comment type="caution">
    <text evidence="10">The sequence shown here is derived from an EMBL/GenBank/DDBJ whole genome shotgun (WGS) entry which is preliminary data.</text>
</comment>
<dbReference type="PANTHER" id="PTHR18829">
    <property type="entry name" value="PROTEIN YAE1 HOMOLOG"/>
    <property type="match status" value="1"/>
</dbReference>
<dbReference type="PANTHER" id="PTHR18829:SF0">
    <property type="entry name" value="PROTEIN YAE1 HOMOLOG"/>
    <property type="match status" value="1"/>
</dbReference>
<protein>
    <recommendedName>
        <fullName evidence="5">Protein YAE1</fullName>
    </recommendedName>
    <alternativeName>
        <fullName evidence="4">Protein yae1</fullName>
    </alternativeName>
</protein>
<gene>
    <name evidence="10" type="ORF">DFH94DRAFT_292386</name>
</gene>
<keyword evidence="7" id="KW-0539">Nucleus</keyword>
<dbReference type="EMBL" id="WHVB01000035">
    <property type="protein sequence ID" value="KAF8467562.1"/>
    <property type="molecule type" value="Genomic_DNA"/>
</dbReference>
<reference evidence="10" key="1">
    <citation type="submission" date="2019-10" db="EMBL/GenBank/DDBJ databases">
        <authorList>
            <consortium name="DOE Joint Genome Institute"/>
            <person name="Kuo A."/>
            <person name="Miyauchi S."/>
            <person name="Kiss E."/>
            <person name="Drula E."/>
            <person name="Kohler A."/>
            <person name="Sanchez-Garcia M."/>
            <person name="Andreopoulos B."/>
            <person name="Barry K.W."/>
            <person name="Bonito G."/>
            <person name="Buee M."/>
            <person name="Carver A."/>
            <person name="Chen C."/>
            <person name="Cichocki N."/>
            <person name="Clum A."/>
            <person name="Culley D."/>
            <person name="Crous P.W."/>
            <person name="Fauchery L."/>
            <person name="Girlanda M."/>
            <person name="Hayes R."/>
            <person name="Keri Z."/>
            <person name="LaButti K."/>
            <person name="Lipzen A."/>
            <person name="Lombard V."/>
            <person name="Magnuson J."/>
            <person name="Maillard F."/>
            <person name="Morin E."/>
            <person name="Murat C."/>
            <person name="Nolan M."/>
            <person name="Ohm R."/>
            <person name="Pangilinan J."/>
            <person name="Pereira M."/>
            <person name="Perotto S."/>
            <person name="Peter M."/>
            <person name="Riley R."/>
            <person name="Sitrit Y."/>
            <person name="Stielow B."/>
            <person name="Szollosi G."/>
            <person name="Zifcakova L."/>
            <person name="Stursova M."/>
            <person name="Spatafora J.W."/>
            <person name="Tedersoo L."/>
            <person name="Vaario L.-M."/>
            <person name="Yamada A."/>
            <person name="Yan M."/>
            <person name="Wang P."/>
            <person name="Xu J."/>
            <person name="Bruns T."/>
            <person name="Baldrian P."/>
            <person name="Vilgalys R."/>
            <person name="Henrissat B."/>
            <person name="Grigoriev I.V."/>
            <person name="Hibbett D."/>
            <person name="Nagy L.G."/>
            <person name="Martin F.M."/>
        </authorList>
    </citation>
    <scope>NUCLEOTIDE SEQUENCE</scope>
    <source>
        <strain evidence="10">Prilba</strain>
    </source>
</reference>
<proteinExistence type="inferred from homology"/>
<evidence type="ECO:0000256" key="3">
    <source>
        <dbReference type="ARBA" id="ARBA00007096"/>
    </source>
</evidence>
<feature type="region of interest" description="Disordered" evidence="8">
    <location>
        <begin position="140"/>
        <end position="159"/>
    </location>
</feature>
<dbReference type="AlphaFoldDB" id="A0A9P5JW24"/>
<organism evidence="10 11">
    <name type="scientific">Russula ochroleuca</name>
    <dbReference type="NCBI Taxonomy" id="152965"/>
    <lineage>
        <taxon>Eukaryota</taxon>
        <taxon>Fungi</taxon>
        <taxon>Dikarya</taxon>
        <taxon>Basidiomycota</taxon>
        <taxon>Agaricomycotina</taxon>
        <taxon>Agaricomycetes</taxon>
        <taxon>Russulales</taxon>
        <taxon>Russulaceae</taxon>
        <taxon>Russula</taxon>
    </lineage>
</organism>
<dbReference type="OrthoDB" id="20086at2759"/>
<evidence type="ECO:0000313" key="11">
    <source>
        <dbReference type="Proteomes" id="UP000759537"/>
    </source>
</evidence>
<dbReference type="InterPro" id="IPR038881">
    <property type="entry name" value="Yae1-like"/>
</dbReference>
<evidence type="ECO:0000256" key="2">
    <source>
        <dbReference type="ARBA" id="ARBA00004496"/>
    </source>
</evidence>
<comment type="subcellular location">
    <subcellularLocation>
        <location evidence="2">Cytoplasm</location>
    </subcellularLocation>
    <subcellularLocation>
        <location evidence="1">Nucleus</location>
    </subcellularLocation>
</comment>
<dbReference type="Proteomes" id="UP000759537">
    <property type="component" value="Unassembled WGS sequence"/>
</dbReference>
<dbReference type="GO" id="GO:0005634">
    <property type="term" value="C:nucleus"/>
    <property type="evidence" value="ECO:0007669"/>
    <property type="project" value="UniProtKB-SubCell"/>
</dbReference>
<evidence type="ECO:0000256" key="8">
    <source>
        <dbReference type="SAM" id="MobiDB-lite"/>
    </source>
</evidence>
<feature type="domain" description="Essential protein Yae1 N-terminal" evidence="9">
    <location>
        <begin position="35"/>
        <end position="74"/>
    </location>
</feature>